<reference evidence="2" key="1">
    <citation type="journal article" date="2019" name="Int. J. Syst. Evol. Microbiol.">
        <title>The Global Catalogue of Microorganisms (GCM) 10K type strain sequencing project: providing services to taxonomists for standard genome sequencing and annotation.</title>
        <authorList>
            <consortium name="The Broad Institute Genomics Platform"/>
            <consortium name="The Broad Institute Genome Sequencing Center for Infectious Disease"/>
            <person name="Wu L."/>
            <person name="Ma J."/>
        </authorList>
    </citation>
    <scope>NUCLEOTIDE SEQUENCE [LARGE SCALE GENOMIC DNA]</scope>
    <source>
        <strain evidence="2">CGMCC 1.12849</strain>
    </source>
</reference>
<organism evidence="1 2">
    <name type="scientific">Glutamicibacter bergerei</name>
    <dbReference type="NCBI Taxonomy" id="256702"/>
    <lineage>
        <taxon>Bacteria</taxon>
        <taxon>Bacillati</taxon>
        <taxon>Actinomycetota</taxon>
        <taxon>Actinomycetes</taxon>
        <taxon>Micrococcales</taxon>
        <taxon>Micrococcaceae</taxon>
        <taxon>Glutamicibacter</taxon>
    </lineage>
</organism>
<name>A0ABV9MNS5_9MICC</name>
<dbReference type="Proteomes" id="UP001595884">
    <property type="component" value="Unassembled WGS sequence"/>
</dbReference>
<protein>
    <submittedName>
        <fullName evidence="1">Uncharacterized protein</fullName>
    </submittedName>
</protein>
<dbReference type="EMBL" id="JBHSHE010000040">
    <property type="protein sequence ID" value="MFC4716435.1"/>
    <property type="molecule type" value="Genomic_DNA"/>
</dbReference>
<accession>A0ABV9MNS5</accession>
<gene>
    <name evidence="1" type="ORF">ACFO7V_09810</name>
</gene>
<evidence type="ECO:0000313" key="1">
    <source>
        <dbReference type="EMBL" id="MFC4716435.1"/>
    </source>
</evidence>
<keyword evidence="2" id="KW-1185">Reference proteome</keyword>
<comment type="caution">
    <text evidence="1">The sequence shown here is derived from an EMBL/GenBank/DDBJ whole genome shotgun (WGS) entry which is preliminary data.</text>
</comment>
<dbReference type="RefSeq" id="WP_346059028.1">
    <property type="nucleotide sequence ID" value="NZ_BAAAVQ010000025.1"/>
</dbReference>
<evidence type="ECO:0000313" key="2">
    <source>
        <dbReference type="Proteomes" id="UP001595884"/>
    </source>
</evidence>
<sequence length="55" mass="6435">MRLTQLGFEHLHCKAIRLRTLGRRLFAKRKLGLERGDFEFFGRDYRAGGPARDSL</sequence>
<proteinExistence type="predicted"/>